<protein>
    <submittedName>
        <fullName evidence="1">Uncharacterized protein</fullName>
    </submittedName>
</protein>
<keyword evidence="2" id="KW-1185">Reference proteome</keyword>
<evidence type="ECO:0000313" key="1">
    <source>
        <dbReference type="EMBL" id="WAH44877.1"/>
    </source>
</evidence>
<geneLocation type="plasmid" evidence="1 2">
    <name>unnamed1</name>
</geneLocation>
<sequence length="163" mass="18890">MSTATLDKSVTCQFLLKTIVEMAREVQSLQERHILPRDMSSVELTAFISACASVFNEKYGEQYRQSQNKYLDGYYHAVDYFLLKCIKEQYPEEMEQARLAAPVAIIRWHREDIEVALKQRSIEATPENVERFVRSTAMKTLEERSVAEGWVIIDDCLPDVFEA</sequence>
<dbReference type="RefSeq" id="WP_268008746.1">
    <property type="nucleotide sequence ID" value="NZ_BSUT01000003.1"/>
</dbReference>
<accession>A0ABY6ZPW5</accession>
<organism evidence="1 2">
    <name type="scientific">Alicyclobacillus fastidiosus</name>
    <dbReference type="NCBI Taxonomy" id="392011"/>
    <lineage>
        <taxon>Bacteria</taxon>
        <taxon>Bacillati</taxon>
        <taxon>Bacillota</taxon>
        <taxon>Bacilli</taxon>
        <taxon>Bacillales</taxon>
        <taxon>Alicyclobacillaceae</taxon>
        <taxon>Alicyclobacillus</taxon>
    </lineage>
</organism>
<keyword evidence="1" id="KW-0614">Plasmid</keyword>
<reference evidence="1" key="1">
    <citation type="submission" date="2022-08" db="EMBL/GenBank/DDBJ databases">
        <title>Alicyclobacillus fastidiosus DSM 17978, complete genome.</title>
        <authorList>
            <person name="Wang Q."/>
            <person name="Cai R."/>
            <person name="Wang Z."/>
        </authorList>
    </citation>
    <scope>NUCLEOTIDE SEQUENCE</scope>
    <source>
        <strain evidence="1">DSM 17978</strain>
        <plasmid evidence="1">unnamed1</plasmid>
    </source>
</reference>
<dbReference type="Proteomes" id="UP001164761">
    <property type="component" value="Plasmid unnamed1"/>
</dbReference>
<gene>
    <name evidence="1" type="ORF">NZD89_27920</name>
</gene>
<name>A0ABY6ZPW5_9BACL</name>
<dbReference type="EMBL" id="CP104068">
    <property type="protein sequence ID" value="WAH44877.1"/>
    <property type="molecule type" value="Genomic_DNA"/>
</dbReference>
<evidence type="ECO:0000313" key="2">
    <source>
        <dbReference type="Proteomes" id="UP001164761"/>
    </source>
</evidence>
<proteinExistence type="predicted"/>